<dbReference type="PRINTS" id="PR00453">
    <property type="entry name" value="VWFADOMAIN"/>
</dbReference>
<dbReference type="GeneID" id="118478058"/>
<dbReference type="InterPro" id="IPR050525">
    <property type="entry name" value="ECM_Assembly_Org"/>
</dbReference>
<dbReference type="InterPro" id="IPR002035">
    <property type="entry name" value="VWF_A"/>
</dbReference>
<dbReference type="RefSeq" id="XP_035826884.1">
    <property type="nucleotide sequence ID" value="XM_035970991.1"/>
</dbReference>
<dbReference type="Gene3D" id="3.40.50.410">
    <property type="entry name" value="von Willebrand factor, type A domain"/>
    <property type="match status" value="3"/>
</dbReference>
<feature type="domain" description="VWFA" evidence="1">
    <location>
        <begin position="84"/>
        <end position="261"/>
    </location>
</feature>
<dbReference type="PANTHER" id="PTHR24020">
    <property type="entry name" value="COLLAGEN ALPHA"/>
    <property type="match status" value="1"/>
</dbReference>
<dbReference type="Pfam" id="PF00092">
    <property type="entry name" value="VWA"/>
    <property type="match status" value="2"/>
</dbReference>
<organism evidence="2 3">
    <name type="scientific">Aplysia californica</name>
    <name type="common">California sea hare</name>
    <dbReference type="NCBI Taxonomy" id="6500"/>
    <lineage>
        <taxon>Eukaryota</taxon>
        <taxon>Metazoa</taxon>
        <taxon>Spiralia</taxon>
        <taxon>Lophotrochozoa</taxon>
        <taxon>Mollusca</taxon>
        <taxon>Gastropoda</taxon>
        <taxon>Heterobranchia</taxon>
        <taxon>Euthyneura</taxon>
        <taxon>Tectipleura</taxon>
        <taxon>Aplysiida</taxon>
        <taxon>Aplysioidea</taxon>
        <taxon>Aplysiidae</taxon>
        <taxon>Aplysia</taxon>
    </lineage>
</organism>
<dbReference type="SMART" id="SM00327">
    <property type="entry name" value="VWA"/>
    <property type="match status" value="1"/>
</dbReference>
<gene>
    <name evidence="3" type="primary">LOC118478058</name>
</gene>
<dbReference type="PANTHER" id="PTHR24020:SF20">
    <property type="entry name" value="PH DOMAIN-CONTAINING PROTEIN"/>
    <property type="match status" value="1"/>
</dbReference>
<dbReference type="PROSITE" id="PS50234">
    <property type="entry name" value="VWFA"/>
    <property type="match status" value="2"/>
</dbReference>
<reference evidence="3" key="1">
    <citation type="submission" date="2025-08" db="UniProtKB">
        <authorList>
            <consortium name="RefSeq"/>
        </authorList>
    </citation>
    <scope>IDENTIFICATION</scope>
</reference>
<dbReference type="InterPro" id="IPR036465">
    <property type="entry name" value="vWFA_dom_sf"/>
</dbReference>
<sequence>MAVQMLQPAYLQEQIDLLKKTNAKIISIGVGKKADKQELEQIATHNKLAFQVNSAAALDSIEQSVLDKACITPSEPPRCRVPVDLMLVVDKSASISNPQFKKAREFLGKVADKFVIGPKMTRVGCVLFANQAHKTFCFNVFKNRDTVVNAIRGLNCPQCKKGKTATGSALRLARELLFQPKCGARNNANKVVLVVTDGRSTESAALMKEQTQLMKDTGAQVIAIGVGKKMDRNELKMIASQDGYAFSINSFDKLDDILDSVRTSSCEAAAKEPGYGEICTSICISNLRCEIVKDKNRCICGKGYFFDTEVSSCLPDPGYLEKCEKSCSSNLVCKKNGNERQCRCQQGYVYDESLLACAREAIIKAKLDVIFLIDGSANVGSNNFNYQINFVSNIVGKTETSLVTYSLLYMQAVQFLEN</sequence>
<accession>A0ABM1VWU2</accession>
<feature type="domain" description="VWFA" evidence="1">
    <location>
        <begin position="368"/>
        <end position="418"/>
    </location>
</feature>
<dbReference type="SUPFAM" id="SSF53300">
    <property type="entry name" value="vWA-like"/>
    <property type="match status" value="3"/>
</dbReference>
<protein>
    <submittedName>
        <fullName evidence="3">von Willebrand factor A domain-containing protein 2-like</fullName>
    </submittedName>
</protein>
<keyword evidence="2" id="KW-1185">Reference proteome</keyword>
<dbReference type="Proteomes" id="UP000694888">
    <property type="component" value="Unplaced"/>
</dbReference>
<evidence type="ECO:0000313" key="2">
    <source>
        <dbReference type="Proteomes" id="UP000694888"/>
    </source>
</evidence>
<proteinExistence type="predicted"/>
<name>A0ABM1VWU2_APLCA</name>
<evidence type="ECO:0000259" key="1">
    <source>
        <dbReference type="PROSITE" id="PS50234"/>
    </source>
</evidence>
<evidence type="ECO:0000313" key="3">
    <source>
        <dbReference type="RefSeq" id="XP_035826884.1"/>
    </source>
</evidence>